<dbReference type="STRING" id="576137.A0A1L7XIV9"/>
<feature type="domain" description="Histidine-specific methyltransferase SAM-dependent" evidence="8">
    <location>
        <begin position="31"/>
        <end position="327"/>
    </location>
</feature>
<dbReference type="EMBL" id="FJOG01000028">
    <property type="protein sequence ID" value="CZR64970.1"/>
    <property type="molecule type" value="Genomic_DNA"/>
</dbReference>
<keyword evidence="4" id="KW-0408">Iron</keyword>
<dbReference type="OrthoDB" id="659at2759"/>
<accession>A0A1L7XIV9</accession>
<keyword evidence="11" id="KW-1185">Reference proteome</keyword>
<evidence type="ECO:0000256" key="5">
    <source>
        <dbReference type="ARBA" id="ARBA00037882"/>
    </source>
</evidence>
<dbReference type="InterPro" id="IPR019257">
    <property type="entry name" value="MeTrfase_dom"/>
</dbReference>
<evidence type="ECO:0000259" key="7">
    <source>
        <dbReference type="Pfam" id="PF03781"/>
    </source>
</evidence>
<gene>
    <name evidence="10" type="ORF">PAC_14870</name>
</gene>
<feature type="region of interest" description="Disordered" evidence="6">
    <location>
        <begin position="711"/>
        <end position="732"/>
    </location>
</feature>
<dbReference type="InterPro" id="IPR042095">
    <property type="entry name" value="SUMF_sf"/>
</dbReference>
<dbReference type="PANTHER" id="PTHR43397">
    <property type="entry name" value="ERGOTHIONEINE BIOSYNTHESIS PROTEIN 1"/>
    <property type="match status" value="1"/>
</dbReference>
<dbReference type="AlphaFoldDB" id="A0A1L7XIV9"/>
<evidence type="ECO:0000259" key="8">
    <source>
        <dbReference type="Pfam" id="PF10017"/>
    </source>
</evidence>
<evidence type="ECO:0000259" key="9">
    <source>
        <dbReference type="Pfam" id="PF12867"/>
    </source>
</evidence>
<evidence type="ECO:0000256" key="2">
    <source>
        <dbReference type="ARBA" id="ARBA00022679"/>
    </source>
</evidence>
<evidence type="ECO:0000313" key="10">
    <source>
        <dbReference type="EMBL" id="CZR64970.1"/>
    </source>
</evidence>
<sequence>MIGLSSVSNPEQISKVDIIDIRHDAVEINLKEEILKSLKPRKGPKQLPTLILYDELGLQLFEQITYLDEYYLTNAEIDVLKNSAQSIAESIPPGSMVIELGSGSVTANRLGKDIDYYALDLSLKELKRTLEQVPPFRHVRCHGLHGTYDDGLEWLKMPENTTRPKCIMSLGSSIGNFHSHEASSFLKGFTDILQSSDSILVGLDATSDPAKVYHAYNDHQGVTHKFILNGLVNANKIQGEELFNLTDWRVIGEYAYDEQGGRHQAFYSPIRDIQFKGIQFKAGERIQVEQSLKYSAEEATQLWQTAGLTEVNRWSASSEAYSIHLLARNNMGFNTDPAVYAQSIVPTLSDWQGLWTEWDTVTRGMIPETEMHVKPIKLRNACIFYLGHIPTFMDIQLTKATKEPPTEPSYYPQIFERGIDPDVDNPEQCHAHSETPDEWPSLQEILEYQDRVREKVRRLTQTRDMPRHFARALWIGFEHEIMHLETLLYMLLQSDRTLPPTKHTPDFEGAAKIAEASRVPNQWFRIPEQRITIGLDDPEDNSGPDHHFGWDNEKPPRTVVVLSFEAQGRPITNEEYARYLEQTHSSKIPASWAETKIKTNGYSNGFSNGYSNGYSNGHSNGHQNGEISLTKAYLDGKSVRTVYGLVPLKQALDWPVFASYDELAGCASWMGGRIPTFEEARSIYSHVDGLNIKEAERHLGKTVPAVNAHLSLNGVEESPPSHPSRKSGGSKELFTNLEGANVGFQQWHPVAVTSKGNRLAGQAEMGGVWEWTSSPLTKYEGFEPMPLYPAYTADFFDGKHNIVLGGSWATHPRIAGRKTFVNWYQRNYPYVWAGARLVRDLKVFSWQLNLPEYIKSYQKCLYGGLRMYFDRYGVALLGQ</sequence>
<dbReference type="GO" id="GO:1903257">
    <property type="term" value="P:selenoneine biosynthetic process"/>
    <property type="evidence" value="ECO:0007669"/>
    <property type="project" value="EnsemblFungi"/>
</dbReference>
<dbReference type="InterPro" id="IPR016187">
    <property type="entry name" value="CTDL_fold"/>
</dbReference>
<dbReference type="Gene3D" id="3.40.50.150">
    <property type="entry name" value="Vaccinia Virus protein VP39"/>
    <property type="match status" value="1"/>
</dbReference>
<dbReference type="Pfam" id="PF03781">
    <property type="entry name" value="FGE-sulfatase"/>
    <property type="match status" value="1"/>
</dbReference>
<keyword evidence="1" id="KW-0489">Methyltransferase</keyword>
<dbReference type="InterPro" id="IPR017805">
    <property type="entry name" value="SAM_MeTrfase_EasF-type_put"/>
</dbReference>
<dbReference type="GO" id="GO:0052706">
    <property type="term" value="F:L-histidine N(alpha)-methyltransferase activity"/>
    <property type="evidence" value="ECO:0007669"/>
    <property type="project" value="EnsemblFungi"/>
</dbReference>
<feature type="domain" description="DinB-like" evidence="9">
    <location>
        <begin position="365"/>
        <end position="487"/>
    </location>
</feature>
<organism evidence="10 11">
    <name type="scientific">Phialocephala subalpina</name>
    <dbReference type="NCBI Taxonomy" id="576137"/>
    <lineage>
        <taxon>Eukaryota</taxon>
        <taxon>Fungi</taxon>
        <taxon>Dikarya</taxon>
        <taxon>Ascomycota</taxon>
        <taxon>Pezizomycotina</taxon>
        <taxon>Leotiomycetes</taxon>
        <taxon>Helotiales</taxon>
        <taxon>Mollisiaceae</taxon>
        <taxon>Phialocephala</taxon>
        <taxon>Phialocephala fortinii species complex</taxon>
    </lineage>
</organism>
<feature type="domain" description="Sulfatase-modifying factor enzyme-like" evidence="7">
    <location>
        <begin position="543"/>
        <end position="839"/>
    </location>
</feature>
<dbReference type="SUPFAM" id="SSF56436">
    <property type="entry name" value="C-type lectin-like"/>
    <property type="match status" value="1"/>
</dbReference>
<dbReference type="InterPro" id="IPR024775">
    <property type="entry name" value="DinB-like"/>
</dbReference>
<dbReference type="Pfam" id="PF12867">
    <property type="entry name" value="DinB_2"/>
    <property type="match status" value="1"/>
</dbReference>
<dbReference type="Proteomes" id="UP000184330">
    <property type="component" value="Unassembled WGS sequence"/>
</dbReference>
<keyword evidence="3" id="KW-0560">Oxidoreductase</keyword>
<dbReference type="Gene3D" id="3.90.1580.10">
    <property type="entry name" value="paralog of FGE (formylglycine-generating enzyme)"/>
    <property type="match status" value="1"/>
</dbReference>
<dbReference type="GO" id="GO:0052699">
    <property type="term" value="P:ergothioneine biosynthetic process"/>
    <property type="evidence" value="ECO:0007669"/>
    <property type="project" value="EnsemblFungi"/>
</dbReference>
<keyword evidence="2" id="KW-0808">Transferase</keyword>
<evidence type="ECO:0000256" key="3">
    <source>
        <dbReference type="ARBA" id="ARBA00023002"/>
    </source>
</evidence>
<evidence type="ECO:0000313" key="11">
    <source>
        <dbReference type="Proteomes" id="UP000184330"/>
    </source>
</evidence>
<evidence type="ECO:0000256" key="1">
    <source>
        <dbReference type="ARBA" id="ARBA00022603"/>
    </source>
</evidence>
<evidence type="ECO:0000256" key="6">
    <source>
        <dbReference type="SAM" id="MobiDB-lite"/>
    </source>
</evidence>
<evidence type="ECO:0000256" key="4">
    <source>
        <dbReference type="ARBA" id="ARBA00023004"/>
    </source>
</evidence>
<dbReference type="NCBIfam" id="TIGR03439">
    <property type="entry name" value="methyl_EasF"/>
    <property type="match status" value="1"/>
</dbReference>
<comment type="pathway">
    <text evidence="5">Amino-acid biosynthesis; ergothioneine biosynthesis.</text>
</comment>
<name>A0A1L7XIV9_9HELO</name>
<dbReference type="PANTHER" id="PTHR43397:SF1">
    <property type="entry name" value="ERGOTHIONEINE BIOSYNTHESIS PROTEIN 1"/>
    <property type="match status" value="1"/>
</dbReference>
<dbReference type="InterPro" id="IPR051128">
    <property type="entry name" value="EgtD_Methyltrsf_superfamily"/>
</dbReference>
<protein>
    <submittedName>
        <fullName evidence="10">Related to TAD2-tRNA-specific adenosine deaminase 2</fullName>
    </submittedName>
</protein>
<dbReference type="InterPro" id="IPR029063">
    <property type="entry name" value="SAM-dependent_MTases_sf"/>
</dbReference>
<dbReference type="GO" id="GO:0032259">
    <property type="term" value="P:methylation"/>
    <property type="evidence" value="ECO:0007669"/>
    <property type="project" value="UniProtKB-KW"/>
</dbReference>
<dbReference type="InterPro" id="IPR005532">
    <property type="entry name" value="SUMF_dom"/>
</dbReference>
<dbReference type="Pfam" id="PF10017">
    <property type="entry name" value="Methyltransf_33"/>
    <property type="match status" value="1"/>
</dbReference>
<proteinExistence type="predicted"/>
<reference evidence="10 11" key="1">
    <citation type="submission" date="2016-03" db="EMBL/GenBank/DDBJ databases">
        <authorList>
            <person name="Ploux O."/>
        </authorList>
    </citation>
    <scope>NUCLEOTIDE SEQUENCE [LARGE SCALE GENOMIC DNA]</scope>
    <source>
        <strain evidence="10 11">UAMH 11012</strain>
    </source>
</reference>